<dbReference type="Pfam" id="PF00339">
    <property type="entry name" value="Arrestin_N"/>
    <property type="match status" value="1"/>
</dbReference>
<dbReference type="InterPro" id="IPR014752">
    <property type="entry name" value="Arrestin-like_C"/>
</dbReference>
<dbReference type="Proteomes" id="UP001219525">
    <property type="component" value="Unassembled WGS sequence"/>
</dbReference>
<dbReference type="GO" id="GO:0015031">
    <property type="term" value="P:protein transport"/>
    <property type="evidence" value="ECO:0007669"/>
    <property type="project" value="TreeGrafter"/>
</dbReference>
<dbReference type="Gene3D" id="2.60.40.640">
    <property type="match status" value="1"/>
</dbReference>
<sequence>MENELPGYSERRPPGYTAKSDAAAAAGTDHTEHKYSLETKGRHWLFIFVRSRSPAATSSPYFVQADTVAGRVELDLDKAESVKGVSVQIRGSTTAVGQEEQMFLELDQNLWPGPQDKSGKLEKGKHSWPFSFKLPKTVSPADPSAKGMSIEAPPSFSERASPAYIDYKIVATVKRGAFKPNQTLTQSFAYLPLIRPDPPSKLRQMAYKEGGDILGPDGDPNGWKVLAPVQFKGKLFDAIEVEVECTLALATPLAYTAGSPMPLFLTLKSSNEQALDTLSDTKAIKLFLVRSIALGSDSMEERADRRSNTVFPSGAGQAYFWPSAEGAREPGKRILRGELEVKKSAKPSFLFPRFSIRYTMQLLPFSATGFVSLGTESGKPLLSEPVKIATQHIPGIVPKSYAPPGYEKPEESDYNSAVGYLENGNQRFYNHGAGFA</sequence>
<evidence type="ECO:0000256" key="1">
    <source>
        <dbReference type="SAM" id="MobiDB-lite"/>
    </source>
</evidence>
<name>A0AAD7E4Q7_9AGAR</name>
<keyword evidence="4" id="KW-1185">Reference proteome</keyword>
<dbReference type="InterPro" id="IPR011021">
    <property type="entry name" value="Arrestin-like_N"/>
</dbReference>
<evidence type="ECO:0000313" key="3">
    <source>
        <dbReference type="EMBL" id="KAJ7227371.1"/>
    </source>
</evidence>
<comment type="caution">
    <text evidence="3">The sequence shown here is derived from an EMBL/GenBank/DDBJ whole genome shotgun (WGS) entry which is preliminary data.</text>
</comment>
<dbReference type="InterPro" id="IPR050357">
    <property type="entry name" value="Arrestin_domain-protein"/>
</dbReference>
<evidence type="ECO:0000313" key="4">
    <source>
        <dbReference type="Proteomes" id="UP001219525"/>
    </source>
</evidence>
<accession>A0AAD7E4Q7</accession>
<reference evidence="3" key="1">
    <citation type="submission" date="2023-03" db="EMBL/GenBank/DDBJ databases">
        <title>Massive genome expansion in bonnet fungi (Mycena s.s.) driven by repeated elements and novel gene families across ecological guilds.</title>
        <authorList>
            <consortium name="Lawrence Berkeley National Laboratory"/>
            <person name="Harder C.B."/>
            <person name="Miyauchi S."/>
            <person name="Viragh M."/>
            <person name="Kuo A."/>
            <person name="Thoen E."/>
            <person name="Andreopoulos B."/>
            <person name="Lu D."/>
            <person name="Skrede I."/>
            <person name="Drula E."/>
            <person name="Henrissat B."/>
            <person name="Morin E."/>
            <person name="Kohler A."/>
            <person name="Barry K."/>
            <person name="LaButti K."/>
            <person name="Morin E."/>
            <person name="Salamov A."/>
            <person name="Lipzen A."/>
            <person name="Mereny Z."/>
            <person name="Hegedus B."/>
            <person name="Baldrian P."/>
            <person name="Stursova M."/>
            <person name="Weitz H."/>
            <person name="Taylor A."/>
            <person name="Grigoriev I.V."/>
            <person name="Nagy L.G."/>
            <person name="Martin F."/>
            <person name="Kauserud H."/>
        </authorList>
    </citation>
    <scope>NUCLEOTIDE SEQUENCE</scope>
    <source>
        <strain evidence="3">9144</strain>
    </source>
</reference>
<dbReference type="EMBL" id="JARJCW010000003">
    <property type="protein sequence ID" value="KAJ7227371.1"/>
    <property type="molecule type" value="Genomic_DNA"/>
</dbReference>
<feature type="domain" description="Arrestin-like N-terminal" evidence="2">
    <location>
        <begin position="99"/>
        <end position="189"/>
    </location>
</feature>
<dbReference type="PANTHER" id="PTHR11188">
    <property type="entry name" value="ARRESTIN DOMAIN CONTAINING PROTEIN"/>
    <property type="match status" value="1"/>
</dbReference>
<gene>
    <name evidence="3" type="ORF">GGX14DRAFT_419298</name>
</gene>
<feature type="region of interest" description="Disordered" evidence="1">
    <location>
        <begin position="1"/>
        <end position="34"/>
    </location>
</feature>
<dbReference type="AlphaFoldDB" id="A0AAD7E4Q7"/>
<dbReference type="PANTHER" id="PTHR11188:SF17">
    <property type="entry name" value="FI21816P1"/>
    <property type="match status" value="1"/>
</dbReference>
<evidence type="ECO:0000259" key="2">
    <source>
        <dbReference type="Pfam" id="PF00339"/>
    </source>
</evidence>
<organism evidence="3 4">
    <name type="scientific">Mycena pura</name>
    <dbReference type="NCBI Taxonomy" id="153505"/>
    <lineage>
        <taxon>Eukaryota</taxon>
        <taxon>Fungi</taxon>
        <taxon>Dikarya</taxon>
        <taxon>Basidiomycota</taxon>
        <taxon>Agaricomycotina</taxon>
        <taxon>Agaricomycetes</taxon>
        <taxon>Agaricomycetidae</taxon>
        <taxon>Agaricales</taxon>
        <taxon>Marasmiineae</taxon>
        <taxon>Mycenaceae</taxon>
        <taxon>Mycena</taxon>
    </lineage>
</organism>
<dbReference type="GO" id="GO:0005737">
    <property type="term" value="C:cytoplasm"/>
    <property type="evidence" value="ECO:0007669"/>
    <property type="project" value="TreeGrafter"/>
</dbReference>
<proteinExistence type="predicted"/>
<protein>
    <recommendedName>
        <fullName evidence="2">Arrestin-like N-terminal domain-containing protein</fullName>
    </recommendedName>
</protein>
<dbReference type="InterPro" id="IPR014756">
    <property type="entry name" value="Ig_E-set"/>
</dbReference>
<dbReference type="SUPFAM" id="SSF81296">
    <property type="entry name" value="E set domains"/>
    <property type="match status" value="1"/>
</dbReference>